<evidence type="ECO:0000256" key="2">
    <source>
        <dbReference type="SAM" id="SignalP"/>
    </source>
</evidence>
<dbReference type="HOGENOM" id="CLU_986503_0_0_4"/>
<feature type="signal peptide" evidence="2">
    <location>
        <begin position="1"/>
        <end position="29"/>
    </location>
</feature>
<accession>F5Y2L7</accession>
<feature type="chain" id="PRO_5003329287" description="DUF4142 domain-containing protein" evidence="2">
    <location>
        <begin position="30"/>
        <end position="282"/>
    </location>
</feature>
<dbReference type="OrthoDB" id="118677at2"/>
<evidence type="ECO:0000313" key="5">
    <source>
        <dbReference type="Proteomes" id="UP000008385"/>
    </source>
</evidence>
<dbReference type="eggNOG" id="COG3652">
    <property type="taxonomic scope" value="Bacteria"/>
</dbReference>
<reference evidence="5" key="1">
    <citation type="submission" date="2006-01" db="EMBL/GenBank/DDBJ databases">
        <title>Genome of the cyst-dividing bacterium Ramlibacter tataouinensis.</title>
        <authorList>
            <person name="Barakat M."/>
            <person name="Ortet P."/>
            <person name="De Luca G."/>
            <person name="Jourlin-Castelli C."/>
            <person name="Ansaldi M."/>
            <person name="Py B."/>
            <person name="Fichant G."/>
            <person name="Coutinho P."/>
            <person name="Voulhoux R."/>
            <person name="Bastien O."/>
            <person name="Roy S."/>
            <person name="Marechal E."/>
            <person name="Henrissat B."/>
            <person name="Quentin Y."/>
            <person name="Noirot P."/>
            <person name="Filloux A."/>
            <person name="Mejean V."/>
            <person name="DuBow M."/>
            <person name="Barras F."/>
            <person name="Heulin T."/>
        </authorList>
    </citation>
    <scope>NUCLEOTIDE SEQUENCE [LARGE SCALE GENOMIC DNA]</scope>
    <source>
        <strain evidence="5">ATCC BAA-407 / DSM 14655 / LMG 21543 / TTB310</strain>
    </source>
</reference>
<dbReference type="AlphaFoldDB" id="F5Y2L7"/>
<dbReference type="InterPro" id="IPR025419">
    <property type="entry name" value="DUF4142"/>
</dbReference>
<dbReference type="EMBL" id="CP000245">
    <property type="protein sequence ID" value="AEG92380.1"/>
    <property type="molecule type" value="Genomic_DNA"/>
</dbReference>
<feature type="compositionally biased region" description="Pro residues" evidence="1">
    <location>
        <begin position="55"/>
        <end position="70"/>
    </location>
</feature>
<evidence type="ECO:0000256" key="1">
    <source>
        <dbReference type="SAM" id="MobiDB-lite"/>
    </source>
</evidence>
<feature type="region of interest" description="Disordered" evidence="1">
    <location>
        <begin position="55"/>
        <end position="97"/>
    </location>
</feature>
<feature type="compositionally biased region" description="Low complexity" evidence="1">
    <location>
        <begin position="71"/>
        <end position="88"/>
    </location>
</feature>
<dbReference type="STRING" id="365046.Rta_12930"/>
<keyword evidence="2" id="KW-0732">Signal</keyword>
<feature type="domain" description="DUF4142" evidence="3">
    <location>
        <begin position="120"/>
        <end position="253"/>
    </location>
</feature>
<protein>
    <recommendedName>
        <fullName evidence="3">DUF4142 domain-containing protein</fullName>
    </recommendedName>
</protein>
<gene>
    <name evidence="4" type="ordered locus">Rta_12930</name>
</gene>
<keyword evidence="5" id="KW-1185">Reference proteome</keyword>
<organism evidence="4 5">
    <name type="scientific">Ramlibacter tataouinensis (strain ATCC BAA-407 / DSM 14655 / LMG 21543 / TTB310)</name>
    <dbReference type="NCBI Taxonomy" id="365046"/>
    <lineage>
        <taxon>Bacteria</taxon>
        <taxon>Pseudomonadati</taxon>
        <taxon>Pseudomonadota</taxon>
        <taxon>Betaproteobacteria</taxon>
        <taxon>Burkholderiales</taxon>
        <taxon>Comamonadaceae</taxon>
        <taxon>Ramlibacter</taxon>
    </lineage>
</organism>
<dbReference type="Pfam" id="PF13628">
    <property type="entry name" value="DUF4142"/>
    <property type="match status" value="1"/>
</dbReference>
<dbReference type="Proteomes" id="UP000008385">
    <property type="component" value="Chromosome"/>
</dbReference>
<sequence length="282" mass="29685">MTTGPQRLSIAWTRAVATAWALACGPSLAETEAEYATPPVGGRLLPPNVRGAFPPGWPQPVRLPPSPAVTPRPQAAALPAGRAAAPRQPAAPRPAPAVTVPYAPEAMRTVARLAPDRLRERGFLQAAAAAARFELEALRLAAGRTHDPVLRGHIAASAAEGEAVLRDLARLLHARGMALPMLDDAHRRLLTRLGKLSGAGFDREYQQQVSLGLGREMLRGYQRAGAAVTEPALRSWVQARLPVMQARLAAAERIATGEGQAVLRASATTGRAVPTAAAPSSR</sequence>
<reference evidence="4 5" key="2">
    <citation type="journal article" date="2011" name="PLoS ONE">
        <title>The Cyst-Dividing Bacterium Ramlibacter tataouinensis TTB310 Genome Reveals a Well-Stocked Toolbox for Adaptation to a Desert Environment.</title>
        <authorList>
            <person name="De Luca G."/>
            <person name="Barakat M."/>
            <person name="Ortet P."/>
            <person name="Fochesato S."/>
            <person name="Jourlin-Castelli C."/>
            <person name="Ansaldi M."/>
            <person name="Py B."/>
            <person name="Fichant G."/>
            <person name="Coutinho P.M."/>
            <person name="Voulhoux R."/>
            <person name="Bastien O."/>
            <person name="Marechal E."/>
            <person name="Henrissat B."/>
            <person name="Quentin Y."/>
            <person name="Noirot P."/>
            <person name="Filloux A."/>
            <person name="Mejean V."/>
            <person name="Dubow M.S."/>
            <person name="Barras F."/>
            <person name="Barbe V."/>
            <person name="Weissenbach J."/>
            <person name="Mihalcescu I."/>
            <person name="Vermeglio A."/>
            <person name="Achouak W."/>
            <person name="Heulin T."/>
        </authorList>
    </citation>
    <scope>NUCLEOTIDE SEQUENCE [LARGE SCALE GENOMIC DNA]</scope>
    <source>
        <strain evidence="5">ATCC BAA-407 / DSM 14655 / LMG 21543 / TTB310</strain>
    </source>
</reference>
<dbReference type="KEGG" id="rta:Rta_12930"/>
<proteinExistence type="predicted"/>
<dbReference type="RefSeq" id="WP_013900613.1">
    <property type="nucleotide sequence ID" value="NC_015677.1"/>
</dbReference>
<name>F5Y2L7_RAMTT</name>
<evidence type="ECO:0000313" key="4">
    <source>
        <dbReference type="EMBL" id="AEG92380.1"/>
    </source>
</evidence>
<evidence type="ECO:0000259" key="3">
    <source>
        <dbReference type="Pfam" id="PF13628"/>
    </source>
</evidence>